<dbReference type="AlphaFoldDB" id="A0A315USY3"/>
<name>A0A315USY3_GAMAF</name>
<organism evidence="4 5">
    <name type="scientific">Gambusia affinis</name>
    <name type="common">Western mosquitofish</name>
    <name type="synonym">Heterandria affinis</name>
    <dbReference type="NCBI Taxonomy" id="33528"/>
    <lineage>
        <taxon>Eukaryota</taxon>
        <taxon>Metazoa</taxon>
        <taxon>Chordata</taxon>
        <taxon>Craniata</taxon>
        <taxon>Vertebrata</taxon>
        <taxon>Euteleostomi</taxon>
        <taxon>Actinopterygii</taxon>
        <taxon>Neopterygii</taxon>
        <taxon>Teleostei</taxon>
        <taxon>Neoteleostei</taxon>
        <taxon>Acanthomorphata</taxon>
        <taxon>Ovalentaria</taxon>
        <taxon>Atherinomorphae</taxon>
        <taxon>Cyprinodontiformes</taxon>
        <taxon>Poeciliidae</taxon>
        <taxon>Poeciliinae</taxon>
        <taxon>Gambusia</taxon>
    </lineage>
</organism>
<dbReference type="SUPFAM" id="SSF50978">
    <property type="entry name" value="WD40 repeat-like"/>
    <property type="match status" value="1"/>
</dbReference>
<dbReference type="Gene3D" id="2.130.10.10">
    <property type="entry name" value="YVTN repeat-like/Quinoprotein amine dehydrogenase"/>
    <property type="match status" value="2"/>
</dbReference>
<keyword evidence="1 3" id="KW-0853">WD repeat</keyword>
<keyword evidence="2" id="KW-0677">Repeat</keyword>
<comment type="caution">
    <text evidence="4">The sequence shown here is derived from an EMBL/GenBank/DDBJ whole genome shotgun (WGS) entry which is preliminary data.</text>
</comment>
<gene>
    <name evidence="4" type="ORF">CCH79_00015812</name>
</gene>
<reference evidence="4 5" key="1">
    <citation type="journal article" date="2018" name="G3 (Bethesda)">
        <title>A High-Quality Reference Genome for the Invasive Mosquitofish Gambusia affinis Using a Chicago Library.</title>
        <authorList>
            <person name="Hoffberg S.L."/>
            <person name="Troendle N.J."/>
            <person name="Glenn T.C."/>
            <person name="Mahmud O."/>
            <person name="Louha S."/>
            <person name="Chalopin D."/>
            <person name="Bennetzen J.L."/>
            <person name="Mauricio R."/>
        </authorList>
    </citation>
    <scope>NUCLEOTIDE SEQUENCE [LARGE SCALE GENOMIC DNA]</scope>
    <source>
        <strain evidence="4">NE01/NJP1002.9</strain>
        <tissue evidence="4">Muscle</tissue>
    </source>
</reference>
<keyword evidence="5" id="KW-1185">Reference proteome</keyword>
<dbReference type="InterPro" id="IPR001680">
    <property type="entry name" value="WD40_rpt"/>
</dbReference>
<dbReference type="PANTHER" id="PTHR10971">
    <property type="entry name" value="MRNA EXPORT FACTOR AND BUB3"/>
    <property type="match status" value="1"/>
</dbReference>
<evidence type="ECO:0000313" key="4">
    <source>
        <dbReference type="EMBL" id="PWA14054.1"/>
    </source>
</evidence>
<protein>
    <submittedName>
        <fullName evidence="4">Uncharacterized protein</fullName>
    </submittedName>
</protein>
<proteinExistence type="predicted"/>
<feature type="repeat" description="WD" evidence="3">
    <location>
        <begin position="154"/>
        <end position="167"/>
    </location>
</feature>
<evidence type="ECO:0000313" key="5">
    <source>
        <dbReference type="Proteomes" id="UP000250572"/>
    </source>
</evidence>
<dbReference type="SMART" id="SM00320">
    <property type="entry name" value="WD40"/>
    <property type="match status" value="4"/>
</dbReference>
<dbReference type="PROSITE" id="PS50082">
    <property type="entry name" value="WD_REPEATS_2"/>
    <property type="match status" value="1"/>
</dbReference>
<evidence type="ECO:0000256" key="1">
    <source>
        <dbReference type="ARBA" id="ARBA00022574"/>
    </source>
</evidence>
<dbReference type="EMBL" id="NHOQ01002889">
    <property type="protein sequence ID" value="PWA14054.1"/>
    <property type="molecule type" value="Genomic_DNA"/>
</dbReference>
<dbReference type="Proteomes" id="UP000250572">
    <property type="component" value="Unassembled WGS sequence"/>
</dbReference>
<dbReference type="InterPro" id="IPR036322">
    <property type="entry name" value="WD40_repeat_dom_sf"/>
</dbReference>
<sequence length="376" mass="41209">MSSPLSKPQIIAHIQKSLNYTVFDSKWIPSSAKFVCLGNFARGTGVLQIYEVQHGEAQLIKELKHLFTPPLFQVEKAKPIKCGTFGASSLQQRHIATGDFDGNLHIWYFSCLFTIKLNLEAPDVPVYTTKAHKEIVNSIDGVGGLGIGDGAPEIVTGSRDGTVKVWDPRQKDLPVANMEPVEGETKRDCWTVAFVGNENQGGVSSGVFSRLDALLIWVGSCLSNFLCGFLSRALFTQGCPKIFKNQLILRAHKATIWQVRHLPQNRDIFMTAGGAGNLHLWKYDAVIKPTATILFDKCLLQLLNFEFSEYPAQRSKKDSDGADVGVAGSVSLLQNATLSTQPIASLDWSPDKQGLCVCSGFDQTVRVLIVTKLNVA</sequence>
<accession>A0A315USY3</accession>
<evidence type="ECO:0000256" key="2">
    <source>
        <dbReference type="ARBA" id="ARBA00022737"/>
    </source>
</evidence>
<evidence type="ECO:0000256" key="3">
    <source>
        <dbReference type="PROSITE-ProRule" id="PRU00221"/>
    </source>
</evidence>
<dbReference type="InterPro" id="IPR015943">
    <property type="entry name" value="WD40/YVTN_repeat-like_dom_sf"/>
</dbReference>
<dbReference type="Pfam" id="PF00400">
    <property type="entry name" value="WD40"/>
    <property type="match status" value="2"/>
</dbReference>